<dbReference type="Gene3D" id="3.60.15.10">
    <property type="entry name" value="Ribonuclease Z/Hydroxyacylglutathione hydrolase-like"/>
    <property type="match status" value="1"/>
</dbReference>
<evidence type="ECO:0000313" key="4">
    <source>
        <dbReference type="Proteomes" id="UP000093514"/>
    </source>
</evidence>
<reference evidence="4" key="1">
    <citation type="submission" date="2016-07" db="EMBL/GenBank/DDBJ databases">
        <authorList>
            <person name="Florea S."/>
            <person name="Webb J.S."/>
            <person name="Jaromczyk J."/>
            <person name="Schardl C.L."/>
        </authorList>
    </citation>
    <scope>NUCLEOTIDE SEQUENCE [LARGE SCALE GENOMIC DNA]</scope>
    <source>
        <strain evidence="4">Z6</strain>
    </source>
</reference>
<dbReference type="Gene3D" id="3.40.50.360">
    <property type="match status" value="1"/>
</dbReference>
<dbReference type="RefSeq" id="WP_068717203.1">
    <property type="nucleotide sequence ID" value="NZ_LWDV01000008.1"/>
</dbReference>
<dbReference type="Pfam" id="PF00258">
    <property type="entry name" value="Flavodoxin_1"/>
    <property type="match status" value="1"/>
</dbReference>
<comment type="similarity">
    <text evidence="1">In the N-terminal section; belongs to the zinc metallo-hydrolase group 3 family.</text>
</comment>
<feature type="domain" description="Flavodoxin-like" evidence="2">
    <location>
        <begin position="249"/>
        <end position="386"/>
    </location>
</feature>
<dbReference type="InterPro" id="IPR036866">
    <property type="entry name" value="RibonucZ/Hydroxyglut_hydro"/>
</dbReference>
<evidence type="ECO:0000259" key="2">
    <source>
        <dbReference type="PROSITE" id="PS50902"/>
    </source>
</evidence>
<dbReference type="Proteomes" id="UP000093514">
    <property type="component" value="Unassembled WGS sequence"/>
</dbReference>
<dbReference type="OrthoDB" id="9807946at2"/>
<dbReference type="InterPro" id="IPR045761">
    <property type="entry name" value="ODP_dom"/>
</dbReference>
<proteinExistence type="inferred from homology"/>
<dbReference type="PANTHER" id="PTHR43717:SF1">
    <property type="entry name" value="ANAEROBIC NITRIC OXIDE REDUCTASE FLAVORUBREDOXIN"/>
    <property type="match status" value="1"/>
</dbReference>
<dbReference type="GO" id="GO:0046872">
    <property type="term" value="F:metal ion binding"/>
    <property type="evidence" value="ECO:0007669"/>
    <property type="project" value="InterPro"/>
</dbReference>
<dbReference type="GO" id="GO:0010181">
    <property type="term" value="F:FMN binding"/>
    <property type="evidence" value="ECO:0007669"/>
    <property type="project" value="InterPro"/>
</dbReference>
<gene>
    <name evidence="3" type="ORF">U472_07950</name>
</gene>
<dbReference type="SMART" id="SM00849">
    <property type="entry name" value="Lactamase_B"/>
    <property type="match status" value="1"/>
</dbReference>
<keyword evidence="4" id="KW-1185">Reference proteome</keyword>
<dbReference type="InterPro" id="IPR001279">
    <property type="entry name" value="Metallo-B-lactamas"/>
</dbReference>
<dbReference type="GO" id="GO:0009055">
    <property type="term" value="F:electron transfer activity"/>
    <property type="evidence" value="ECO:0007669"/>
    <property type="project" value="InterPro"/>
</dbReference>
<dbReference type="EMBL" id="LWDV01000008">
    <property type="protein sequence ID" value="OCL27381.1"/>
    <property type="molecule type" value="Genomic_DNA"/>
</dbReference>
<dbReference type="PIRSF" id="PIRSF005243">
    <property type="entry name" value="ROO"/>
    <property type="match status" value="1"/>
</dbReference>
<protein>
    <submittedName>
        <fullName evidence="3">MBL fold metallo-hydrolase</fullName>
    </submittedName>
</protein>
<dbReference type="Pfam" id="PF19583">
    <property type="entry name" value="ODP"/>
    <property type="match status" value="1"/>
</dbReference>
<evidence type="ECO:0000313" key="3">
    <source>
        <dbReference type="EMBL" id="OCL27381.1"/>
    </source>
</evidence>
<name>A0A1C0AAS5_9FIRM</name>
<evidence type="ECO:0000256" key="1">
    <source>
        <dbReference type="ARBA" id="ARBA00007121"/>
    </source>
</evidence>
<dbReference type="PROSITE" id="PS50902">
    <property type="entry name" value="FLAVODOXIN_LIKE"/>
    <property type="match status" value="1"/>
</dbReference>
<dbReference type="SUPFAM" id="SSF52218">
    <property type="entry name" value="Flavoproteins"/>
    <property type="match status" value="1"/>
</dbReference>
<sequence>MKAVEIKENIYWVGGIDWDLRDFHGYLTQRGSTYNAYLIIDEKITLIDTVKHYLYDEMIARISDIVDPTKIDYIISNHVEMDHSGGLPKLMEVATNAKLITSPKGKAGLIAHYKKDWDFQIAKSGESLNIGKRNLNFVLTPMVHWPDNMVTYIPEEKLLFSNDALGQHYASAERFDDQTDFDIVMEEAKKYYANIVMPYGRQVQGVLKAVADLDIDIIAPSHGVIWRTFVPEIIEKYKKWSANEYDEKALIIYDSMWDSTKKVAYAIQSAFEEKGISTKILNLDVNHRSDIITEVLTAKYICVGSPTLNNNMLPSVAAFLTYLKGLAPKNRIGLAFGSYGWGGQSIGQVEDVLKECKFETLDPIKVQYIPDESQLEEIKNSLKEEIE</sequence>
<dbReference type="PANTHER" id="PTHR43717">
    <property type="entry name" value="ANAEROBIC NITRIC OXIDE REDUCTASE FLAVORUBREDOXIN"/>
    <property type="match status" value="1"/>
</dbReference>
<comment type="caution">
    <text evidence="3">The sequence shown here is derived from an EMBL/GenBank/DDBJ whole genome shotgun (WGS) entry which is preliminary data.</text>
</comment>
<dbReference type="CDD" id="cd07709">
    <property type="entry name" value="flavodiiron_proteins_MBL-fold"/>
    <property type="match status" value="1"/>
</dbReference>
<reference evidence="3 4" key="2">
    <citation type="submission" date="2016-08" db="EMBL/GenBank/DDBJ databases">
        <title>Orenia metallireducens sp. nov. strain Z6, a Novel Metal-reducing Firmicute from the Deep Subsurface.</title>
        <authorList>
            <person name="Maxim B.I."/>
            <person name="Kenneth K."/>
            <person name="Flynn T.M."/>
            <person name="Oloughlin E.J."/>
            <person name="Locke R.A."/>
            <person name="Weber J.R."/>
            <person name="Egan S.M."/>
            <person name="Mackie R.I."/>
            <person name="Cann I.K."/>
        </authorList>
    </citation>
    <scope>NUCLEOTIDE SEQUENCE [LARGE SCALE GENOMIC DNA]</scope>
    <source>
        <strain evidence="3 4">Z6</strain>
    </source>
</reference>
<dbReference type="GO" id="GO:0016787">
    <property type="term" value="F:hydrolase activity"/>
    <property type="evidence" value="ECO:0007669"/>
    <property type="project" value="UniProtKB-KW"/>
</dbReference>
<organism evidence="3 4">
    <name type="scientific">Orenia metallireducens</name>
    <dbReference type="NCBI Taxonomy" id="1413210"/>
    <lineage>
        <taxon>Bacteria</taxon>
        <taxon>Bacillati</taxon>
        <taxon>Bacillota</taxon>
        <taxon>Clostridia</taxon>
        <taxon>Halanaerobiales</taxon>
        <taxon>Halobacteroidaceae</taxon>
        <taxon>Orenia</taxon>
    </lineage>
</organism>
<dbReference type="AlphaFoldDB" id="A0A1C0AAS5"/>
<dbReference type="InterPro" id="IPR008254">
    <property type="entry name" value="Flavodoxin/NO_synth"/>
</dbReference>
<dbReference type="InterPro" id="IPR016440">
    <property type="entry name" value="Rubredoxin-O_OxRdtase"/>
</dbReference>
<accession>A0A1C0AAS5</accession>
<dbReference type="SUPFAM" id="SSF56281">
    <property type="entry name" value="Metallo-hydrolase/oxidoreductase"/>
    <property type="match status" value="1"/>
</dbReference>
<keyword evidence="3" id="KW-0378">Hydrolase</keyword>
<dbReference type="InterPro" id="IPR029039">
    <property type="entry name" value="Flavoprotein-like_sf"/>
</dbReference>
<dbReference type="GO" id="GO:0016651">
    <property type="term" value="F:oxidoreductase activity, acting on NAD(P)H"/>
    <property type="evidence" value="ECO:0007669"/>
    <property type="project" value="UniProtKB-ARBA"/>
</dbReference>